<dbReference type="Proteomes" id="UP000556026">
    <property type="component" value="Unassembled WGS sequence"/>
</dbReference>
<protein>
    <submittedName>
        <fullName evidence="1">Uncharacterized protein</fullName>
    </submittedName>
</protein>
<name>A0A6V8MJL6_9BACT</name>
<accession>A0A6V8MJL6</accession>
<proteinExistence type="predicted"/>
<sequence length="54" mass="6298">MSKVNPFDLAYEQYRLLKEKLTATGDPKEKNQLFKRLLNLLAVMEFLTSLNKVP</sequence>
<keyword evidence="2" id="KW-1185">Reference proteome</keyword>
<comment type="caution">
    <text evidence="1">The sequence shown here is derived from an EMBL/GenBank/DDBJ whole genome shotgun (WGS) entry which is preliminary data.</text>
</comment>
<organism evidence="1 2">
    <name type="scientific">Geomonas silvestris</name>
    <dbReference type="NCBI Taxonomy" id="2740184"/>
    <lineage>
        <taxon>Bacteria</taxon>
        <taxon>Pseudomonadati</taxon>
        <taxon>Thermodesulfobacteriota</taxon>
        <taxon>Desulfuromonadia</taxon>
        <taxon>Geobacterales</taxon>
        <taxon>Geobacteraceae</taxon>
        <taxon>Geomonas</taxon>
    </lineage>
</organism>
<evidence type="ECO:0000313" key="1">
    <source>
        <dbReference type="EMBL" id="GFO60181.1"/>
    </source>
</evidence>
<dbReference type="AlphaFoldDB" id="A0A6V8MJL6"/>
<gene>
    <name evidence="1" type="ORF">GMST_25060</name>
</gene>
<evidence type="ECO:0000313" key="2">
    <source>
        <dbReference type="Proteomes" id="UP000556026"/>
    </source>
</evidence>
<dbReference type="RefSeq" id="WP_183354998.1">
    <property type="nucleotide sequence ID" value="NZ_BLXX01000007.1"/>
</dbReference>
<reference evidence="2" key="1">
    <citation type="submission" date="2020-06" db="EMBL/GenBank/DDBJ databases">
        <title>Draft genomic sequence of Geomonas sp. Red330.</title>
        <authorList>
            <person name="Itoh H."/>
            <person name="Zhenxing X."/>
            <person name="Ushijima N."/>
            <person name="Masuda Y."/>
            <person name="Shiratori Y."/>
            <person name="Senoo K."/>
        </authorList>
    </citation>
    <scope>NUCLEOTIDE SEQUENCE [LARGE SCALE GENOMIC DNA]</scope>
    <source>
        <strain evidence="2">Red330</strain>
    </source>
</reference>
<dbReference type="EMBL" id="BLXX01000007">
    <property type="protein sequence ID" value="GFO60181.1"/>
    <property type="molecule type" value="Genomic_DNA"/>
</dbReference>